<protein>
    <submittedName>
        <fullName evidence="2">Uncharacterized protein</fullName>
    </submittedName>
</protein>
<sequence>MTIKNESSNNAARVAHIVDLDTLLDHGEALVDEIVSTSLTSSIFRQAFTTGLDDIASLLRSVPIFEGRLLERGIALIARSNPDLVVLTDNLRLPVTKAATELVARNDEGRIAALSLDCDSGGRKSYTPDLLIVNRSSHVAHLIDIKRSLGSYEVSRIAELKSRMLAAALVVPDLLYKEHRRLHVDEVRVVILNAQNQRTDIEGGVWPLTQLDHLLGVAGAGEVMMRLRELFRERVEENWSVARPPHSVDIRAVNPAAPAGRAGNVGPSAGDAHAGPERLRAPVSIGFARLPKKPAG</sequence>
<feature type="region of interest" description="Disordered" evidence="1">
    <location>
        <begin position="257"/>
        <end position="277"/>
    </location>
</feature>
<keyword evidence="3" id="KW-1185">Reference proteome</keyword>
<evidence type="ECO:0000313" key="3">
    <source>
        <dbReference type="Proteomes" id="UP001202827"/>
    </source>
</evidence>
<evidence type="ECO:0000313" key="2">
    <source>
        <dbReference type="EMBL" id="MCK8781895.1"/>
    </source>
</evidence>
<name>A0ABT0IVL5_9HYPH</name>
<comment type="caution">
    <text evidence="2">The sequence shown here is derived from an EMBL/GenBank/DDBJ whole genome shotgun (WGS) entry which is preliminary data.</text>
</comment>
<dbReference type="RefSeq" id="WP_248684283.1">
    <property type="nucleotide sequence ID" value="NZ_JALPRY010000021.1"/>
</dbReference>
<gene>
    <name evidence="2" type="ORF">M0654_18090</name>
</gene>
<reference evidence="2 3" key="1">
    <citation type="submission" date="2022-04" db="EMBL/GenBank/DDBJ databases">
        <title>Rhizobium coralii sp. nov., isolated from coral Turbinaria peltata.</title>
        <authorList>
            <person name="Sun H."/>
        </authorList>
    </citation>
    <scope>NUCLEOTIDE SEQUENCE [LARGE SCALE GENOMIC DNA]</scope>
    <source>
        <strain evidence="2 3">NTR19</strain>
    </source>
</reference>
<dbReference type="EMBL" id="JALPRY010000021">
    <property type="protein sequence ID" value="MCK8781895.1"/>
    <property type="molecule type" value="Genomic_DNA"/>
</dbReference>
<organism evidence="2 3">
    <name type="scientific">Neorhizobium turbinariae</name>
    <dbReference type="NCBI Taxonomy" id="2937795"/>
    <lineage>
        <taxon>Bacteria</taxon>
        <taxon>Pseudomonadati</taxon>
        <taxon>Pseudomonadota</taxon>
        <taxon>Alphaproteobacteria</taxon>
        <taxon>Hyphomicrobiales</taxon>
        <taxon>Rhizobiaceae</taxon>
        <taxon>Rhizobium/Agrobacterium group</taxon>
        <taxon>Neorhizobium</taxon>
    </lineage>
</organism>
<proteinExistence type="predicted"/>
<evidence type="ECO:0000256" key="1">
    <source>
        <dbReference type="SAM" id="MobiDB-lite"/>
    </source>
</evidence>
<dbReference type="Proteomes" id="UP001202827">
    <property type="component" value="Unassembled WGS sequence"/>
</dbReference>
<accession>A0ABT0IVL5</accession>